<feature type="compositionally biased region" description="Acidic residues" evidence="1">
    <location>
        <begin position="82"/>
        <end position="91"/>
    </location>
</feature>
<evidence type="ECO:0000313" key="3">
    <source>
        <dbReference type="Proteomes" id="UP000237381"/>
    </source>
</evidence>
<sequence>MATQSQEQRTPGERSEKDVDESVKESFPASDPPAVGGATRIEPGGSGEPAGSTDIPGNDKPGESQPDNDGTGTGKSGKEPGADEEEDEEGSEAPPNESSTEKDKL</sequence>
<gene>
    <name evidence="2" type="ORF">B0G62_12920</name>
</gene>
<keyword evidence="3" id="KW-1185">Reference proteome</keyword>
<name>A0A2S4LTT0_9BURK</name>
<protein>
    <submittedName>
        <fullName evidence="2">Uncharacterized protein</fullName>
    </submittedName>
</protein>
<comment type="caution">
    <text evidence="2">The sequence shown here is derived from an EMBL/GenBank/DDBJ whole genome shotgun (WGS) entry which is preliminary data.</text>
</comment>
<feature type="region of interest" description="Disordered" evidence="1">
    <location>
        <begin position="1"/>
        <end position="105"/>
    </location>
</feature>
<feature type="compositionally biased region" description="Basic and acidic residues" evidence="1">
    <location>
        <begin position="10"/>
        <end position="24"/>
    </location>
</feature>
<organism evidence="2 3">
    <name type="scientific">Paraburkholderia eburnea</name>
    <dbReference type="NCBI Taxonomy" id="1189126"/>
    <lineage>
        <taxon>Bacteria</taxon>
        <taxon>Pseudomonadati</taxon>
        <taxon>Pseudomonadota</taxon>
        <taxon>Betaproteobacteria</taxon>
        <taxon>Burkholderiales</taxon>
        <taxon>Burkholderiaceae</taxon>
        <taxon>Paraburkholderia</taxon>
    </lineage>
</organism>
<dbReference type="OrthoDB" id="8718873at2"/>
<dbReference type="Proteomes" id="UP000237381">
    <property type="component" value="Unassembled WGS sequence"/>
</dbReference>
<dbReference type="RefSeq" id="WP_103707594.1">
    <property type="nucleotide sequence ID" value="NZ_PQGA01000029.1"/>
</dbReference>
<dbReference type="EMBL" id="PQGA01000029">
    <property type="protein sequence ID" value="POR45795.1"/>
    <property type="molecule type" value="Genomic_DNA"/>
</dbReference>
<evidence type="ECO:0000313" key="2">
    <source>
        <dbReference type="EMBL" id="POR45795.1"/>
    </source>
</evidence>
<reference evidence="2 3" key="1">
    <citation type="submission" date="2018-01" db="EMBL/GenBank/DDBJ databases">
        <title>Genomic Encyclopedia of Type Strains, Phase III (KMG-III): the genomes of soil and plant-associated and newly described type strains.</title>
        <authorList>
            <person name="Whitman W."/>
        </authorList>
    </citation>
    <scope>NUCLEOTIDE SEQUENCE [LARGE SCALE GENOMIC DNA]</scope>
    <source>
        <strain evidence="2 3">JCM 18070</strain>
    </source>
</reference>
<accession>A0A2S4LTT0</accession>
<evidence type="ECO:0000256" key="1">
    <source>
        <dbReference type="SAM" id="MobiDB-lite"/>
    </source>
</evidence>
<proteinExistence type="predicted"/>
<dbReference type="AlphaFoldDB" id="A0A2S4LTT0"/>